<keyword evidence="3 5" id="KW-0375">Hydrogen ion transport</keyword>
<dbReference type="Gene3D" id="1.10.132.50">
    <property type="entry name" value="ATP synthase (C/AC39) subunit, domain 3"/>
    <property type="match status" value="1"/>
</dbReference>
<dbReference type="InterPro" id="IPR044911">
    <property type="entry name" value="V-type_ATPase_csu/dsu_dom_3"/>
</dbReference>
<dbReference type="InterPro" id="IPR036079">
    <property type="entry name" value="ATPase_csu/dsu_sf"/>
</dbReference>
<dbReference type="PIRSF" id="PIRSF018497">
    <property type="entry name" value="V-ATP_synth_D"/>
    <property type="match status" value="1"/>
</dbReference>
<name>A0A7S0BGL7_9RHOD</name>
<dbReference type="AlphaFoldDB" id="A0A7S0BGL7"/>
<keyword evidence="2 5" id="KW-0813">Transport</keyword>
<dbReference type="EMBL" id="HBEK01006145">
    <property type="protein sequence ID" value="CAD8393441.1"/>
    <property type="molecule type" value="Transcribed_RNA"/>
</dbReference>
<dbReference type="Pfam" id="PF01992">
    <property type="entry name" value="vATP-synt_AC39"/>
    <property type="match status" value="1"/>
</dbReference>
<evidence type="ECO:0000256" key="4">
    <source>
        <dbReference type="ARBA" id="ARBA00023065"/>
    </source>
</evidence>
<comment type="function">
    <text evidence="5">Subunit of the V0 complex of vacuolar(H+)-ATPase (V-ATPase), a multisubunit enzyme composed of a peripheral complex (V1) that hydrolyzes ATP and a membrane integral complex (V0) that translocates protons. V-ATPase is responsible for acidifying and maintaining the pH of intracellular compartments and in some cell types, is targeted to the plasma membrane, where it is responsible for acidifying the extracellular environment.</text>
</comment>
<accession>A0A7S0BGL7</accession>
<evidence type="ECO:0000256" key="1">
    <source>
        <dbReference type="ARBA" id="ARBA00006709"/>
    </source>
</evidence>
<protein>
    <recommendedName>
        <fullName evidence="5">V-type proton ATPase subunit</fullName>
    </recommendedName>
</protein>
<sequence length="350" mass="40151">MAPGGMLLFNTDDGYLEAIVRGYRAGILSSADYANLCQCETLEDFRMQLTATDYGNFLQNEPSPLATTTIQEYARKKLVDEFRAISTQATEPLATFLEYLTYPYMIDNLILLITGTFKEKDISELIDKCHPLGLFDSMASLCIATTPEELYREIVVDTPLAPYFAECVSLDDLTALNIEIIRNTLYKAYLEDFYQYCQKLGGATAELMGLLLQFEADRRAINITMHSFGTSLRKNERESLYCNFGELHPEGIMRLARADDRSSVASIIEPYGTYRRLWSAAMDNPDKNLEDAFFEYEVYLAKQAFDQQFHYAIFYAYLRLKEQEIRNLGWIAECISQKNKSKLNKYIVVF</sequence>
<organism evidence="6">
    <name type="scientific">Rhodosorus marinus</name>
    <dbReference type="NCBI Taxonomy" id="101924"/>
    <lineage>
        <taxon>Eukaryota</taxon>
        <taxon>Rhodophyta</taxon>
        <taxon>Stylonematophyceae</taxon>
        <taxon>Stylonematales</taxon>
        <taxon>Stylonemataceae</taxon>
        <taxon>Rhodosorus</taxon>
    </lineage>
</organism>
<comment type="subunit">
    <text evidence="5">V-ATPase is a heteromultimeric enzyme made up of two complexes: the ATP-hydrolytic V1 complex and the proton translocation V0 complex.</text>
</comment>
<proteinExistence type="inferred from homology"/>
<evidence type="ECO:0000256" key="3">
    <source>
        <dbReference type="ARBA" id="ARBA00022781"/>
    </source>
</evidence>
<dbReference type="InterPro" id="IPR035067">
    <property type="entry name" value="V-type_ATPase_csu/dsu"/>
</dbReference>
<keyword evidence="4 5" id="KW-0406">Ion transport</keyword>
<reference evidence="6" key="1">
    <citation type="submission" date="2021-01" db="EMBL/GenBank/DDBJ databases">
        <authorList>
            <person name="Corre E."/>
            <person name="Pelletier E."/>
            <person name="Niang G."/>
            <person name="Scheremetjew M."/>
            <person name="Finn R."/>
            <person name="Kale V."/>
            <person name="Holt S."/>
            <person name="Cochrane G."/>
            <person name="Meng A."/>
            <person name="Brown T."/>
            <person name="Cohen L."/>
        </authorList>
    </citation>
    <scope>NUCLEOTIDE SEQUENCE</scope>
    <source>
        <strain evidence="6">UTEX LB 2760</strain>
    </source>
</reference>
<evidence type="ECO:0000256" key="2">
    <source>
        <dbReference type="ARBA" id="ARBA00022448"/>
    </source>
</evidence>
<evidence type="ECO:0000256" key="5">
    <source>
        <dbReference type="PIRNR" id="PIRNR018497"/>
    </source>
</evidence>
<dbReference type="GO" id="GO:0033179">
    <property type="term" value="C:proton-transporting V-type ATPase, V0 domain"/>
    <property type="evidence" value="ECO:0007669"/>
    <property type="project" value="InterPro"/>
</dbReference>
<comment type="similarity">
    <text evidence="1 5">Belongs to the V-ATPase V0D/AC39 subunit family.</text>
</comment>
<dbReference type="FunFam" id="1.20.1690.10:FF:000003">
    <property type="entry name" value="V-type proton ATPase subunit"/>
    <property type="match status" value="1"/>
</dbReference>
<dbReference type="InterPro" id="IPR016727">
    <property type="entry name" value="ATPase_V0-cplx_dsu"/>
</dbReference>
<gene>
    <name evidence="6" type="ORF">RMAR0315_LOCUS3426</name>
</gene>
<dbReference type="SUPFAM" id="SSF103486">
    <property type="entry name" value="V-type ATP synthase subunit C"/>
    <property type="match status" value="1"/>
</dbReference>
<evidence type="ECO:0000313" key="6">
    <source>
        <dbReference type="EMBL" id="CAD8393441.1"/>
    </source>
</evidence>
<dbReference type="PANTHER" id="PTHR11028">
    <property type="entry name" value="VACUOLAR ATP SYNTHASE SUBUNIT AC39"/>
    <property type="match status" value="1"/>
</dbReference>
<dbReference type="FunFam" id="1.10.132.50:FF:000002">
    <property type="entry name" value="V-type proton ATPase subunit"/>
    <property type="match status" value="1"/>
</dbReference>
<dbReference type="InterPro" id="IPR002843">
    <property type="entry name" value="ATPase_V0-cplx_csu/dsu"/>
</dbReference>
<dbReference type="Gene3D" id="1.20.1690.10">
    <property type="entry name" value="V-type ATP synthase subunit C domain"/>
    <property type="match status" value="2"/>
</dbReference>
<dbReference type="GO" id="GO:0046961">
    <property type="term" value="F:proton-transporting ATPase activity, rotational mechanism"/>
    <property type="evidence" value="ECO:0007669"/>
    <property type="project" value="InterPro"/>
</dbReference>